<dbReference type="GO" id="GO:0003677">
    <property type="term" value="F:DNA binding"/>
    <property type="evidence" value="ECO:0007669"/>
    <property type="project" value="UniProtKB-KW"/>
</dbReference>
<name>K8P3D6_9BRAD</name>
<evidence type="ECO:0000256" key="3">
    <source>
        <dbReference type="ARBA" id="ARBA00023015"/>
    </source>
</evidence>
<dbReference type="InterPro" id="IPR000847">
    <property type="entry name" value="LysR_HTH_N"/>
</dbReference>
<dbReference type="InterPro" id="IPR036388">
    <property type="entry name" value="WH-like_DNA-bd_sf"/>
</dbReference>
<evidence type="ECO:0000313" key="7">
    <source>
        <dbReference type="EMBL" id="EKS35981.1"/>
    </source>
</evidence>
<dbReference type="SUPFAM" id="SSF53850">
    <property type="entry name" value="Periplasmic binding protein-like II"/>
    <property type="match status" value="1"/>
</dbReference>
<dbReference type="InterPro" id="IPR058163">
    <property type="entry name" value="LysR-type_TF_proteobact-type"/>
</dbReference>
<dbReference type="CDD" id="cd08422">
    <property type="entry name" value="PBP2_CrgA_like"/>
    <property type="match status" value="1"/>
</dbReference>
<dbReference type="PROSITE" id="PS50931">
    <property type="entry name" value="HTH_LYSR"/>
    <property type="match status" value="1"/>
</dbReference>
<comment type="similarity">
    <text evidence="2">Belongs to the LysR transcriptional regulatory family.</text>
</comment>
<dbReference type="InterPro" id="IPR036390">
    <property type="entry name" value="WH_DNA-bd_sf"/>
</dbReference>
<comment type="function">
    <text evidence="1">NodD regulates the expression of the nodABCFE genes which encode other nodulation proteins. NodD is also a negative regulator of its own expression. Binds flavonoids as inducers.</text>
</comment>
<reference evidence="7 8" key="1">
    <citation type="submission" date="2012-04" db="EMBL/GenBank/DDBJ databases">
        <title>The Genome Sequence of Afipia clevelandensis ATCC 49720.</title>
        <authorList>
            <consortium name="The Broad Institute Genome Sequencing Platform"/>
            <person name="Earl A."/>
            <person name="Ward D."/>
            <person name="Feldgarden M."/>
            <person name="Gevers D."/>
            <person name="Huys G."/>
            <person name="Walker B."/>
            <person name="Young S.K."/>
            <person name="Zeng Q."/>
            <person name="Gargeya S."/>
            <person name="Fitzgerald M."/>
            <person name="Haas B."/>
            <person name="Abouelleil A."/>
            <person name="Alvarado L."/>
            <person name="Arachchi H.M."/>
            <person name="Berlin A."/>
            <person name="Chapman S.B."/>
            <person name="Goldberg J."/>
            <person name="Griggs A."/>
            <person name="Gujja S."/>
            <person name="Hansen M."/>
            <person name="Howarth C."/>
            <person name="Imamovic A."/>
            <person name="Larimer J."/>
            <person name="McCowen C."/>
            <person name="Montmayeur A."/>
            <person name="Murphy C."/>
            <person name="Neiman D."/>
            <person name="Pearson M."/>
            <person name="Priest M."/>
            <person name="Roberts A."/>
            <person name="Saif S."/>
            <person name="Shea T."/>
            <person name="Sisk P."/>
            <person name="Sykes S."/>
            <person name="Wortman J."/>
            <person name="Nusbaum C."/>
            <person name="Birren B."/>
        </authorList>
    </citation>
    <scope>NUCLEOTIDE SEQUENCE [LARGE SCALE GENOMIC DNA]</scope>
    <source>
        <strain evidence="7 8">ATCC 49720</strain>
    </source>
</reference>
<dbReference type="Proteomes" id="UP000001095">
    <property type="component" value="Unassembled WGS sequence"/>
</dbReference>
<dbReference type="Pfam" id="PF03466">
    <property type="entry name" value="LysR_substrate"/>
    <property type="match status" value="1"/>
</dbReference>
<keyword evidence="3" id="KW-0805">Transcription regulation</keyword>
<dbReference type="PRINTS" id="PR00039">
    <property type="entry name" value="HTHLYSR"/>
</dbReference>
<feature type="domain" description="HTH lysR-type" evidence="6">
    <location>
        <begin position="1"/>
        <end position="59"/>
    </location>
</feature>
<dbReference type="GO" id="GO:0003700">
    <property type="term" value="F:DNA-binding transcription factor activity"/>
    <property type="evidence" value="ECO:0007669"/>
    <property type="project" value="InterPro"/>
</dbReference>
<organism evidence="7 8">
    <name type="scientific">Afipia clevelandensis ATCC 49720</name>
    <dbReference type="NCBI Taxonomy" id="883079"/>
    <lineage>
        <taxon>Bacteria</taxon>
        <taxon>Pseudomonadati</taxon>
        <taxon>Pseudomonadota</taxon>
        <taxon>Alphaproteobacteria</taxon>
        <taxon>Hyphomicrobiales</taxon>
        <taxon>Nitrobacteraceae</taxon>
        <taxon>Afipia</taxon>
    </lineage>
</organism>
<evidence type="ECO:0000256" key="1">
    <source>
        <dbReference type="ARBA" id="ARBA00003502"/>
    </source>
</evidence>
<evidence type="ECO:0000256" key="4">
    <source>
        <dbReference type="ARBA" id="ARBA00023125"/>
    </source>
</evidence>
<dbReference type="RefSeq" id="WP_002713059.1">
    <property type="nucleotide sequence ID" value="NZ_KB375281.1"/>
</dbReference>
<comment type="caution">
    <text evidence="7">The sequence shown here is derived from an EMBL/GenBank/DDBJ whole genome shotgun (WGS) entry which is preliminary data.</text>
</comment>
<gene>
    <name evidence="7" type="ORF">HMPREF9696_02193</name>
</gene>
<keyword evidence="8" id="KW-1185">Reference proteome</keyword>
<dbReference type="InterPro" id="IPR005119">
    <property type="entry name" value="LysR_subst-bd"/>
</dbReference>
<dbReference type="PANTHER" id="PTHR30537">
    <property type="entry name" value="HTH-TYPE TRANSCRIPTIONAL REGULATOR"/>
    <property type="match status" value="1"/>
</dbReference>
<evidence type="ECO:0000256" key="5">
    <source>
        <dbReference type="ARBA" id="ARBA00023163"/>
    </source>
</evidence>
<dbReference type="EMBL" id="AGWY01000008">
    <property type="protein sequence ID" value="EKS35981.1"/>
    <property type="molecule type" value="Genomic_DNA"/>
</dbReference>
<proteinExistence type="inferred from homology"/>
<dbReference type="SUPFAM" id="SSF46785">
    <property type="entry name" value="Winged helix' DNA-binding domain"/>
    <property type="match status" value="1"/>
</dbReference>
<dbReference type="HOGENOM" id="CLU_039613_16_2_5"/>
<evidence type="ECO:0000313" key="8">
    <source>
        <dbReference type="Proteomes" id="UP000001095"/>
    </source>
</evidence>
<dbReference type="Gene3D" id="3.40.190.290">
    <property type="match status" value="1"/>
</dbReference>
<evidence type="ECO:0000259" key="6">
    <source>
        <dbReference type="PROSITE" id="PS50931"/>
    </source>
</evidence>
<dbReference type="FunFam" id="1.10.10.10:FF:000001">
    <property type="entry name" value="LysR family transcriptional regulator"/>
    <property type="match status" value="1"/>
</dbReference>
<keyword evidence="5" id="KW-0804">Transcription</keyword>
<accession>K8P3D6</accession>
<dbReference type="OrthoDB" id="9813056at2"/>
<dbReference type="AlphaFoldDB" id="K8P3D6"/>
<dbReference type="PANTHER" id="PTHR30537:SF5">
    <property type="entry name" value="HTH-TYPE TRANSCRIPTIONAL ACTIVATOR TTDR-RELATED"/>
    <property type="match status" value="1"/>
</dbReference>
<protein>
    <recommendedName>
        <fullName evidence="6">HTH lysR-type domain-containing protein</fullName>
    </recommendedName>
</protein>
<dbReference type="Pfam" id="PF00126">
    <property type="entry name" value="HTH_1"/>
    <property type="match status" value="1"/>
</dbReference>
<dbReference type="Gene3D" id="1.10.10.10">
    <property type="entry name" value="Winged helix-like DNA-binding domain superfamily/Winged helix DNA-binding domain"/>
    <property type="match status" value="1"/>
</dbReference>
<keyword evidence="4" id="KW-0238">DNA-binding</keyword>
<sequence>MDRIREIGVFTRVVELGSFSKAADDLTISQSTVTKSIAQLELQLGVRLLNRNTRGISLTELGSLYYEKCKAALHELAEAENIISQRRVQLEGTLRISTSVAFGRRIVTPLLIDFMNRNASLRIDLSCDDNYVDLVSQGVDIALRMGRLADSSLGGRYLGRNPWVMVASPDYVENRGAPSEPAQLNKHDCIVYTTVQGDAVWHLQESNGISFPVYVYGRLRSNNLSTVLAATENGLGISILPQYVAQKALRRGQLVQVLIDYILPEQELHAVFPSPKLVSNNVLSLINFLKPKFQGDWWFDLSA</sequence>
<evidence type="ECO:0000256" key="2">
    <source>
        <dbReference type="ARBA" id="ARBA00009437"/>
    </source>
</evidence>